<reference evidence="1 2" key="1">
    <citation type="submission" date="2021-06" db="EMBL/GenBank/DDBJ databases">
        <title>Caerostris extrusa draft genome.</title>
        <authorList>
            <person name="Kono N."/>
            <person name="Arakawa K."/>
        </authorList>
    </citation>
    <scope>NUCLEOTIDE SEQUENCE [LARGE SCALE GENOMIC DNA]</scope>
</reference>
<proteinExistence type="predicted"/>
<keyword evidence="2" id="KW-1185">Reference proteome</keyword>
<sequence length="87" mass="9919">MWLEPIDQAVLGRKLQVGRAKRKVWRSIFRKVDFPQGWADTSCGKKRRRTGPSAFFDRRMDKGGRGGVVRVISALGKKHKLGPQKID</sequence>
<gene>
    <name evidence="1" type="ORF">CEXT_495291</name>
</gene>
<evidence type="ECO:0000313" key="1">
    <source>
        <dbReference type="EMBL" id="GIX95724.1"/>
    </source>
</evidence>
<name>A0AAV4PF45_CAEEX</name>
<protein>
    <submittedName>
        <fullName evidence="1">Uncharacterized protein</fullName>
    </submittedName>
</protein>
<evidence type="ECO:0000313" key="2">
    <source>
        <dbReference type="Proteomes" id="UP001054945"/>
    </source>
</evidence>
<dbReference type="Proteomes" id="UP001054945">
    <property type="component" value="Unassembled WGS sequence"/>
</dbReference>
<accession>A0AAV4PF45</accession>
<dbReference type="EMBL" id="BPLR01004554">
    <property type="protein sequence ID" value="GIX95724.1"/>
    <property type="molecule type" value="Genomic_DNA"/>
</dbReference>
<organism evidence="1 2">
    <name type="scientific">Caerostris extrusa</name>
    <name type="common">Bark spider</name>
    <name type="synonym">Caerostris bankana</name>
    <dbReference type="NCBI Taxonomy" id="172846"/>
    <lineage>
        <taxon>Eukaryota</taxon>
        <taxon>Metazoa</taxon>
        <taxon>Ecdysozoa</taxon>
        <taxon>Arthropoda</taxon>
        <taxon>Chelicerata</taxon>
        <taxon>Arachnida</taxon>
        <taxon>Araneae</taxon>
        <taxon>Araneomorphae</taxon>
        <taxon>Entelegynae</taxon>
        <taxon>Araneoidea</taxon>
        <taxon>Araneidae</taxon>
        <taxon>Caerostris</taxon>
    </lineage>
</organism>
<dbReference type="AlphaFoldDB" id="A0AAV4PF45"/>
<comment type="caution">
    <text evidence="1">The sequence shown here is derived from an EMBL/GenBank/DDBJ whole genome shotgun (WGS) entry which is preliminary data.</text>
</comment>